<dbReference type="EMBL" id="JACHDO010000001">
    <property type="protein sequence ID" value="MBB5489063.1"/>
    <property type="molecule type" value="Genomic_DNA"/>
</dbReference>
<dbReference type="CDD" id="cd00090">
    <property type="entry name" value="HTH_ARSR"/>
    <property type="match status" value="1"/>
</dbReference>
<accession>A0A840W1B4</accession>
<protein>
    <submittedName>
        <fullName evidence="1">Uncharacterized protein</fullName>
    </submittedName>
</protein>
<organism evidence="1 2">
    <name type="scientific">Nocardiopsis metallicus</name>
    <dbReference type="NCBI Taxonomy" id="179819"/>
    <lineage>
        <taxon>Bacteria</taxon>
        <taxon>Bacillati</taxon>
        <taxon>Actinomycetota</taxon>
        <taxon>Actinomycetes</taxon>
        <taxon>Streptosporangiales</taxon>
        <taxon>Nocardiopsidaceae</taxon>
        <taxon>Nocardiopsis</taxon>
    </lineage>
</organism>
<proteinExistence type="predicted"/>
<reference evidence="1 2" key="1">
    <citation type="submission" date="2020-08" db="EMBL/GenBank/DDBJ databases">
        <title>Sequencing the genomes of 1000 actinobacteria strains.</title>
        <authorList>
            <person name="Klenk H.-P."/>
        </authorList>
    </citation>
    <scope>NUCLEOTIDE SEQUENCE [LARGE SCALE GENOMIC DNA]</scope>
    <source>
        <strain evidence="1 2">DSM 44598</strain>
    </source>
</reference>
<sequence>MGYTEQQRAFAEAKTKELHKELILSSPSLFSWTTSVDKEKIIVPQDSERTRGVRRIEDLPVYQWGIFINGCAAIDLGEKVFGAKISKGERKGYWSNYINRGFTSKLKWFDFLKTHPACLAAGWSNYNTLVFDADGDSLEESRRIMDELVQAYRLPATLEMSTRKGYHQHFKRESHVLPRAVKKIHPKADLIGLFPMGETLPTSWTPLPGSLTAEGYMYEGHLVADQVTHLPNDSYQLLKALLLSPPSVPSSWTTSVFKQEEKEVQDTKTPPPSSFSWTTGVDKEEVAAHQSLPVDYDRDPWEWHEEALGKLNRRTKNQVALIRYIKDLAVQYPGEIILGQYRASEETGIPRPEVSRILKKFREQGIIWRSIHVGRNKYGKADRYRLVPCEEFKIDALDLPSASVDIGTFQELTSQGQGDSDHRVFWALVQLKHAGIDEFVALEKVKETPLGEWITEERGDKGLARVAQNVWDWEG</sequence>
<comment type="caution">
    <text evidence="1">The sequence shown here is derived from an EMBL/GenBank/DDBJ whole genome shotgun (WGS) entry which is preliminary data.</text>
</comment>
<name>A0A840W1B4_9ACTN</name>
<dbReference type="RefSeq" id="WP_184360691.1">
    <property type="nucleotide sequence ID" value="NZ_BAAAKM010000171.1"/>
</dbReference>
<keyword evidence="2" id="KW-1185">Reference proteome</keyword>
<gene>
    <name evidence="1" type="ORF">HNR07_000200</name>
</gene>
<dbReference type="InterPro" id="IPR011991">
    <property type="entry name" value="ArsR-like_HTH"/>
</dbReference>
<evidence type="ECO:0000313" key="1">
    <source>
        <dbReference type="EMBL" id="MBB5489063.1"/>
    </source>
</evidence>
<dbReference type="AlphaFoldDB" id="A0A840W1B4"/>
<evidence type="ECO:0000313" key="2">
    <source>
        <dbReference type="Proteomes" id="UP000579647"/>
    </source>
</evidence>
<dbReference type="Proteomes" id="UP000579647">
    <property type="component" value="Unassembled WGS sequence"/>
</dbReference>